<proteinExistence type="predicted"/>
<dbReference type="Proteomes" id="UP000265520">
    <property type="component" value="Unassembled WGS sequence"/>
</dbReference>
<sequence>MPPRVAPVIQPPSNTDSVFYVHPSEGPNT</sequence>
<accession>A0A392NNN7</accession>
<evidence type="ECO:0000313" key="2">
    <source>
        <dbReference type="EMBL" id="MCI00085.1"/>
    </source>
</evidence>
<comment type="caution">
    <text evidence="2">The sequence shown here is derived from an EMBL/GenBank/DDBJ whole genome shotgun (WGS) entry which is preliminary data.</text>
</comment>
<organism evidence="2 3">
    <name type="scientific">Trifolium medium</name>
    <dbReference type="NCBI Taxonomy" id="97028"/>
    <lineage>
        <taxon>Eukaryota</taxon>
        <taxon>Viridiplantae</taxon>
        <taxon>Streptophyta</taxon>
        <taxon>Embryophyta</taxon>
        <taxon>Tracheophyta</taxon>
        <taxon>Spermatophyta</taxon>
        <taxon>Magnoliopsida</taxon>
        <taxon>eudicotyledons</taxon>
        <taxon>Gunneridae</taxon>
        <taxon>Pentapetalae</taxon>
        <taxon>rosids</taxon>
        <taxon>fabids</taxon>
        <taxon>Fabales</taxon>
        <taxon>Fabaceae</taxon>
        <taxon>Papilionoideae</taxon>
        <taxon>50 kb inversion clade</taxon>
        <taxon>NPAAA clade</taxon>
        <taxon>Hologalegina</taxon>
        <taxon>IRL clade</taxon>
        <taxon>Trifolieae</taxon>
        <taxon>Trifolium</taxon>
    </lineage>
</organism>
<evidence type="ECO:0000313" key="3">
    <source>
        <dbReference type="Proteomes" id="UP000265520"/>
    </source>
</evidence>
<protein>
    <submittedName>
        <fullName evidence="2">Uncharacterized protein</fullName>
    </submittedName>
</protein>
<keyword evidence="3" id="KW-1185">Reference proteome</keyword>
<feature type="non-terminal residue" evidence="2">
    <location>
        <position position="29"/>
    </location>
</feature>
<name>A0A392NNN7_9FABA</name>
<evidence type="ECO:0000256" key="1">
    <source>
        <dbReference type="SAM" id="MobiDB-lite"/>
    </source>
</evidence>
<feature type="region of interest" description="Disordered" evidence="1">
    <location>
        <begin position="1"/>
        <end position="29"/>
    </location>
</feature>
<dbReference type="EMBL" id="LXQA010042165">
    <property type="protein sequence ID" value="MCI00085.1"/>
    <property type="molecule type" value="Genomic_DNA"/>
</dbReference>
<reference evidence="2 3" key="1">
    <citation type="journal article" date="2018" name="Front. Plant Sci.">
        <title>Red Clover (Trifolium pratense) and Zigzag Clover (T. medium) - A Picture of Genomic Similarities and Differences.</title>
        <authorList>
            <person name="Dluhosova J."/>
            <person name="Istvanek J."/>
            <person name="Nedelnik J."/>
            <person name="Repkova J."/>
        </authorList>
    </citation>
    <scope>NUCLEOTIDE SEQUENCE [LARGE SCALE GENOMIC DNA]</scope>
    <source>
        <strain evidence="3">cv. 10/8</strain>
        <tissue evidence="2">Leaf</tissue>
    </source>
</reference>
<dbReference type="AlphaFoldDB" id="A0A392NNN7"/>